<evidence type="ECO:0000256" key="3">
    <source>
        <dbReference type="ARBA" id="ARBA00022692"/>
    </source>
</evidence>
<reference evidence="11" key="1">
    <citation type="submission" date="2022-01" db="EMBL/GenBank/DDBJ databases">
        <authorList>
            <person name="King R."/>
        </authorList>
    </citation>
    <scope>NUCLEOTIDE SEQUENCE</scope>
</reference>
<dbReference type="GO" id="GO:0030431">
    <property type="term" value="P:sleep"/>
    <property type="evidence" value="ECO:0007669"/>
    <property type="project" value="InterPro"/>
</dbReference>
<keyword evidence="8" id="KW-0449">Lipoprotein</keyword>
<dbReference type="EMBL" id="OU895878">
    <property type="protein sequence ID" value="CAG9802237.1"/>
    <property type="molecule type" value="Genomic_DNA"/>
</dbReference>
<evidence type="ECO:0000256" key="5">
    <source>
        <dbReference type="ARBA" id="ARBA00022989"/>
    </source>
</evidence>
<evidence type="ECO:0008006" key="13">
    <source>
        <dbReference type="Google" id="ProtNLM"/>
    </source>
</evidence>
<keyword evidence="6 9" id="KW-0472">Membrane</keyword>
<dbReference type="InterPro" id="IPR045860">
    <property type="entry name" value="Snake_toxin-like_sf"/>
</dbReference>
<evidence type="ECO:0000256" key="10">
    <source>
        <dbReference type="SAM" id="SignalP"/>
    </source>
</evidence>
<evidence type="ECO:0000256" key="1">
    <source>
        <dbReference type="ARBA" id="ARBA00004589"/>
    </source>
</evidence>
<feature type="transmembrane region" description="Helical" evidence="9">
    <location>
        <begin position="127"/>
        <end position="147"/>
    </location>
</feature>
<sequence length="148" mass="16901">MKFVLMFLIFSGYLIIKNSALMCYYCKSHQHASCEAKKDPPNFTSMNCESVPDTEKELGAQNYCYKVKKEVLNEPNNISMVYNRGCTIGGGRTDFCLTQYIRDPEVKCYLCNDDRCNDANVLRIGEFLMFVSFILAFVSGYSGYAFVM</sequence>
<keyword evidence="12" id="KW-1185">Reference proteome</keyword>
<name>A0A9N9WSA4_9DIPT</name>
<keyword evidence="5 9" id="KW-1133">Transmembrane helix</keyword>
<comment type="subcellular location">
    <subcellularLocation>
        <location evidence="1">Membrane</location>
        <topology evidence="1">Lipid-anchor</topology>
        <topology evidence="1">GPI-anchor</topology>
    </subcellularLocation>
</comment>
<dbReference type="SUPFAM" id="SSF57302">
    <property type="entry name" value="Snake toxin-like"/>
    <property type="match status" value="1"/>
</dbReference>
<evidence type="ECO:0000256" key="2">
    <source>
        <dbReference type="ARBA" id="ARBA00022622"/>
    </source>
</evidence>
<accession>A0A9N9WSA4</accession>
<dbReference type="Pfam" id="PF17064">
    <property type="entry name" value="QVR"/>
    <property type="match status" value="1"/>
</dbReference>
<proteinExistence type="predicted"/>
<reference evidence="11" key="2">
    <citation type="submission" date="2022-10" db="EMBL/GenBank/DDBJ databases">
        <authorList>
            <consortium name="ENA_rothamsted_submissions"/>
            <consortium name="culmorum"/>
            <person name="King R."/>
        </authorList>
    </citation>
    <scope>NUCLEOTIDE SEQUENCE</scope>
</reference>
<dbReference type="PANTHER" id="PTHR33562">
    <property type="entry name" value="ATILLA, ISOFORM B-RELATED-RELATED"/>
    <property type="match status" value="1"/>
</dbReference>
<gene>
    <name evidence="11" type="ORF">CHIRRI_LOCUS5151</name>
</gene>
<dbReference type="Proteomes" id="UP001153620">
    <property type="component" value="Chromosome 2"/>
</dbReference>
<keyword evidence="7" id="KW-0325">Glycoprotein</keyword>
<organism evidence="11 12">
    <name type="scientific">Chironomus riparius</name>
    <dbReference type="NCBI Taxonomy" id="315576"/>
    <lineage>
        <taxon>Eukaryota</taxon>
        <taxon>Metazoa</taxon>
        <taxon>Ecdysozoa</taxon>
        <taxon>Arthropoda</taxon>
        <taxon>Hexapoda</taxon>
        <taxon>Insecta</taxon>
        <taxon>Pterygota</taxon>
        <taxon>Neoptera</taxon>
        <taxon>Endopterygota</taxon>
        <taxon>Diptera</taxon>
        <taxon>Nematocera</taxon>
        <taxon>Chironomoidea</taxon>
        <taxon>Chironomidae</taxon>
        <taxon>Chironominae</taxon>
        <taxon>Chironomus</taxon>
    </lineage>
</organism>
<evidence type="ECO:0000313" key="12">
    <source>
        <dbReference type="Proteomes" id="UP001153620"/>
    </source>
</evidence>
<dbReference type="AlphaFoldDB" id="A0A9N9WSA4"/>
<dbReference type="PANTHER" id="PTHR33562:SF2">
    <property type="entry name" value="PROTEIN QUIVER"/>
    <property type="match status" value="1"/>
</dbReference>
<dbReference type="InterPro" id="IPR050975">
    <property type="entry name" value="Sleep_regulator"/>
</dbReference>
<dbReference type="GO" id="GO:0098552">
    <property type="term" value="C:side of membrane"/>
    <property type="evidence" value="ECO:0007669"/>
    <property type="project" value="UniProtKB-KW"/>
</dbReference>
<dbReference type="OrthoDB" id="75169at2759"/>
<keyword evidence="2" id="KW-0336">GPI-anchor</keyword>
<feature type="chain" id="PRO_5040419973" description="Protein sleepless" evidence="10">
    <location>
        <begin position="21"/>
        <end position="148"/>
    </location>
</feature>
<keyword evidence="3 9" id="KW-0812">Transmembrane</keyword>
<evidence type="ECO:0000256" key="7">
    <source>
        <dbReference type="ARBA" id="ARBA00023180"/>
    </source>
</evidence>
<protein>
    <recommendedName>
        <fullName evidence="13">Protein sleepless</fullName>
    </recommendedName>
</protein>
<dbReference type="InterPro" id="IPR031424">
    <property type="entry name" value="QVR-like"/>
</dbReference>
<evidence type="ECO:0000256" key="6">
    <source>
        <dbReference type="ARBA" id="ARBA00023136"/>
    </source>
</evidence>
<feature type="signal peptide" evidence="10">
    <location>
        <begin position="1"/>
        <end position="20"/>
    </location>
</feature>
<keyword evidence="4 10" id="KW-0732">Signal</keyword>
<evidence type="ECO:0000256" key="8">
    <source>
        <dbReference type="ARBA" id="ARBA00023288"/>
    </source>
</evidence>
<evidence type="ECO:0000256" key="4">
    <source>
        <dbReference type="ARBA" id="ARBA00022729"/>
    </source>
</evidence>
<evidence type="ECO:0000313" key="11">
    <source>
        <dbReference type="EMBL" id="CAG9802237.1"/>
    </source>
</evidence>
<dbReference type="GO" id="GO:0032222">
    <property type="term" value="P:regulation of synaptic transmission, cholinergic"/>
    <property type="evidence" value="ECO:0007669"/>
    <property type="project" value="InterPro"/>
</dbReference>
<evidence type="ECO:0000256" key="9">
    <source>
        <dbReference type="SAM" id="Phobius"/>
    </source>
</evidence>